<feature type="domain" description="EamA" evidence="7">
    <location>
        <begin position="7"/>
        <end position="139"/>
    </location>
</feature>
<evidence type="ECO:0000256" key="3">
    <source>
        <dbReference type="ARBA" id="ARBA00022692"/>
    </source>
</evidence>
<dbReference type="Pfam" id="PF00892">
    <property type="entry name" value="EamA"/>
    <property type="match status" value="2"/>
</dbReference>
<dbReference type="EMBL" id="BJYT01000034">
    <property type="protein sequence ID" value="GEO11979.1"/>
    <property type="molecule type" value="Genomic_DNA"/>
</dbReference>
<dbReference type="AlphaFoldDB" id="A0A512BJ31"/>
<feature type="transmembrane region" description="Helical" evidence="6">
    <location>
        <begin position="7"/>
        <end position="24"/>
    </location>
</feature>
<evidence type="ECO:0000313" key="9">
    <source>
        <dbReference type="Proteomes" id="UP000321513"/>
    </source>
</evidence>
<organism evidence="8 9">
    <name type="scientific">Segetibacter aerophilus</name>
    <dbReference type="NCBI Taxonomy" id="670293"/>
    <lineage>
        <taxon>Bacteria</taxon>
        <taxon>Pseudomonadati</taxon>
        <taxon>Bacteroidota</taxon>
        <taxon>Chitinophagia</taxon>
        <taxon>Chitinophagales</taxon>
        <taxon>Chitinophagaceae</taxon>
        <taxon>Segetibacter</taxon>
    </lineage>
</organism>
<protein>
    <submittedName>
        <fullName evidence="8">Multidrug transporter</fullName>
    </submittedName>
</protein>
<evidence type="ECO:0000256" key="1">
    <source>
        <dbReference type="ARBA" id="ARBA00004651"/>
    </source>
</evidence>
<feature type="transmembrane region" description="Helical" evidence="6">
    <location>
        <begin position="152"/>
        <end position="173"/>
    </location>
</feature>
<dbReference type="InterPro" id="IPR037185">
    <property type="entry name" value="EmrE-like"/>
</dbReference>
<feature type="transmembrane region" description="Helical" evidence="6">
    <location>
        <begin position="36"/>
        <end position="56"/>
    </location>
</feature>
<dbReference type="PANTHER" id="PTHR32322">
    <property type="entry name" value="INNER MEMBRANE TRANSPORTER"/>
    <property type="match status" value="1"/>
</dbReference>
<keyword evidence="3 6" id="KW-0812">Transmembrane</keyword>
<evidence type="ECO:0000256" key="2">
    <source>
        <dbReference type="ARBA" id="ARBA00022475"/>
    </source>
</evidence>
<feature type="transmembrane region" description="Helical" evidence="6">
    <location>
        <begin position="124"/>
        <end position="140"/>
    </location>
</feature>
<accession>A0A512BJ31</accession>
<dbReference type="SUPFAM" id="SSF103481">
    <property type="entry name" value="Multidrug resistance efflux transporter EmrE"/>
    <property type="match status" value="2"/>
</dbReference>
<evidence type="ECO:0000313" key="8">
    <source>
        <dbReference type="EMBL" id="GEO11979.1"/>
    </source>
</evidence>
<name>A0A512BJ31_9BACT</name>
<gene>
    <name evidence="8" type="ORF">SAE01_44750</name>
</gene>
<feature type="transmembrane region" description="Helical" evidence="6">
    <location>
        <begin position="218"/>
        <end position="238"/>
    </location>
</feature>
<keyword evidence="9" id="KW-1185">Reference proteome</keyword>
<evidence type="ECO:0000256" key="4">
    <source>
        <dbReference type="ARBA" id="ARBA00022989"/>
    </source>
</evidence>
<feature type="domain" description="EamA" evidence="7">
    <location>
        <begin position="154"/>
        <end position="290"/>
    </location>
</feature>
<keyword evidence="2" id="KW-1003">Cell membrane</keyword>
<dbReference type="GO" id="GO:0005886">
    <property type="term" value="C:plasma membrane"/>
    <property type="evidence" value="ECO:0007669"/>
    <property type="project" value="UniProtKB-SubCell"/>
</dbReference>
<evidence type="ECO:0000259" key="7">
    <source>
        <dbReference type="Pfam" id="PF00892"/>
    </source>
</evidence>
<proteinExistence type="predicted"/>
<comment type="subcellular location">
    <subcellularLocation>
        <location evidence="1">Cell membrane</location>
        <topology evidence="1">Multi-pass membrane protein</topology>
    </subcellularLocation>
</comment>
<dbReference type="InterPro" id="IPR050638">
    <property type="entry name" value="AA-Vitamin_Transporters"/>
</dbReference>
<dbReference type="OrthoDB" id="9811486at2"/>
<dbReference type="Proteomes" id="UP000321513">
    <property type="component" value="Unassembled WGS sequence"/>
</dbReference>
<feature type="transmembrane region" description="Helical" evidence="6">
    <location>
        <begin position="68"/>
        <end position="90"/>
    </location>
</feature>
<dbReference type="InterPro" id="IPR000620">
    <property type="entry name" value="EamA_dom"/>
</dbReference>
<dbReference type="PANTHER" id="PTHR32322:SF18">
    <property type="entry name" value="S-ADENOSYLMETHIONINE_S-ADENOSYLHOMOCYSTEINE TRANSPORTER"/>
    <property type="match status" value="1"/>
</dbReference>
<evidence type="ECO:0000256" key="6">
    <source>
        <dbReference type="SAM" id="Phobius"/>
    </source>
</evidence>
<feature type="transmembrane region" description="Helical" evidence="6">
    <location>
        <begin position="185"/>
        <end position="206"/>
    </location>
</feature>
<feature type="transmembrane region" description="Helical" evidence="6">
    <location>
        <begin position="96"/>
        <end position="117"/>
    </location>
</feature>
<sequence length="304" mass="33058">MNSNVKAHVAAMSANLIFAANYSIVKLVTPSIIKPFGLNVLRALVSVTMFWGLYLMKPSTPGIRKKDLGRFVICAATGIVINQLLFIKGLSLTTSIHASLLSLGTPVFITIIAAWLLREQLTRNKIAGLILAIAGGTLLISTKESTGNGSDIMLGDTLVLINAISYGFFLVLVRPLMKSYSPIHVLRWVFTLGTVMILLFGWNQFLEVKWDTVNSSQWIALAFIAIGATFFAYLLNIYSIKVLGSSATGTYIYTQPVFAAVIAALFFGEGITVIKIMLALLIFAGVSLVNVNMKDQAEVETNQE</sequence>
<evidence type="ECO:0000256" key="5">
    <source>
        <dbReference type="ARBA" id="ARBA00023136"/>
    </source>
</evidence>
<keyword evidence="4 6" id="KW-1133">Transmembrane helix</keyword>
<dbReference type="RefSeq" id="WP_147206104.1">
    <property type="nucleotide sequence ID" value="NZ_BJYT01000034.1"/>
</dbReference>
<reference evidence="8 9" key="1">
    <citation type="submission" date="2019-07" db="EMBL/GenBank/DDBJ databases">
        <title>Whole genome shotgun sequence of Segetibacter aerophilus NBRC 106135.</title>
        <authorList>
            <person name="Hosoyama A."/>
            <person name="Uohara A."/>
            <person name="Ohji S."/>
            <person name="Ichikawa N."/>
        </authorList>
    </citation>
    <scope>NUCLEOTIDE SEQUENCE [LARGE SCALE GENOMIC DNA]</scope>
    <source>
        <strain evidence="8 9">NBRC 106135</strain>
    </source>
</reference>
<comment type="caution">
    <text evidence="8">The sequence shown here is derived from an EMBL/GenBank/DDBJ whole genome shotgun (WGS) entry which is preliminary data.</text>
</comment>
<keyword evidence="5 6" id="KW-0472">Membrane</keyword>